<dbReference type="EMBL" id="MNUU01000059">
    <property type="protein sequence ID" value="OIO07070.1"/>
    <property type="molecule type" value="Genomic_DNA"/>
</dbReference>
<dbReference type="InterPro" id="IPR043129">
    <property type="entry name" value="ATPase_NBD"/>
</dbReference>
<comment type="caution">
    <text evidence="1">The sequence shown here is derived from an EMBL/GenBank/DDBJ whole genome shotgun (WGS) entry which is preliminary data.</text>
</comment>
<dbReference type="Gene3D" id="3.30.420.40">
    <property type="match status" value="2"/>
</dbReference>
<dbReference type="SUPFAM" id="SSF53067">
    <property type="entry name" value="Actin-like ATPase domain"/>
    <property type="match status" value="2"/>
</dbReference>
<dbReference type="Gene3D" id="3.30.1490.300">
    <property type="match status" value="1"/>
</dbReference>
<name>A0A1J4T995_9BACT</name>
<dbReference type="PANTHER" id="PTHR32432:SF3">
    <property type="entry name" value="ETHANOLAMINE UTILIZATION PROTEIN EUTJ"/>
    <property type="match status" value="1"/>
</dbReference>
<dbReference type="CDD" id="cd24049">
    <property type="entry name" value="ASKHA_NBD_PilM"/>
    <property type="match status" value="1"/>
</dbReference>
<protein>
    <recommendedName>
        <fullName evidence="3">SHS2 domain-containing protein</fullName>
    </recommendedName>
</protein>
<dbReference type="NCBIfam" id="TIGR01175">
    <property type="entry name" value="pilM"/>
    <property type="match status" value="1"/>
</dbReference>
<sequence>MWHSKNSKFPIGLDISDLSLKFVQLNKNGDKINIQAFSKYNLTPGIIDNGDIKNPQEVIKAINYLMANPIFGKVTAKEIVACLPNSKTYIKSIAIDKTPNDLENIIEEEIEKHIPVSINNIYYDWQTTNNIKNKLRVLIGAGNKNIVEQYTNLFNEAKLSLVALELEPVCLCRALLREEHYKFTDKFDKNYCLIDFGATRTNMTVYSKNTILFTISMPISGEKITENIATTLKIEKKQAEKAKLICGFDSNSAEGIIKNILTDVVNKLILKIHQTIAFYQAEYSDNGPINKIILCGGGAYIKEFDEIIAESTSIETVRGDSFINFNIPSQKESSSNKIFSNGLSKLLNENLSYTTAIGLALREIFINDI</sequence>
<dbReference type="Pfam" id="PF11104">
    <property type="entry name" value="PilM_2"/>
    <property type="match status" value="1"/>
</dbReference>
<gene>
    <name evidence="1" type="ORF">AUJ27_03080</name>
</gene>
<accession>A0A1J4T995</accession>
<dbReference type="PANTHER" id="PTHR32432">
    <property type="entry name" value="CELL DIVISION PROTEIN FTSA-RELATED"/>
    <property type="match status" value="1"/>
</dbReference>
<dbReference type="InterPro" id="IPR050696">
    <property type="entry name" value="FtsA/MreB"/>
</dbReference>
<organism evidence="1 2">
    <name type="scientific">Candidatus Falkowbacteria bacterium CG1_02_37_44</name>
    <dbReference type="NCBI Taxonomy" id="1805146"/>
    <lineage>
        <taxon>Bacteria</taxon>
        <taxon>Candidatus Falkowiibacteriota</taxon>
    </lineage>
</organism>
<evidence type="ECO:0000313" key="1">
    <source>
        <dbReference type="EMBL" id="OIO07070.1"/>
    </source>
</evidence>
<dbReference type="InterPro" id="IPR005883">
    <property type="entry name" value="PilM"/>
</dbReference>
<dbReference type="PIRSF" id="PIRSF019169">
    <property type="entry name" value="PilM"/>
    <property type="match status" value="1"/>
</dbReference>
<reference evidence="1 2" key="1">
    <citation type="journal article" date="2016" name="Environ. Microbiol.">
        <title>Genomic resolution of a cold subsurface aquifer community provides metabolic insights for novel microbes adapted to high CO concentrations.</title>
        <authorList>
            <person name="Probst A.J."/>
            <person name="Castelle C.J."/>
            <person name="Singh A."/>
            <person name="Brown C.T."/>
            <person name="Anantharaman K."/>
            <person name="Sharon I."/>
            <person name="Hug L.A."/>
            <person name="Burstein D."/>
            <person name="Emerson J.B."/>
            <person name="Thomas B.C."/>
            <person name="Banfield J.F."/>
        </authorList>
    </citation>
    <scope>NUCLEOTIDE SEQUENCE [LARGE SCALE GENOMIC DNA]</scope>
    <source>
        <strain evidence="1">CG1_02_37_44</strain>
    </source>
</reference>
<proteinExistence type="predicted"/>
<dbReference type="STRING" id="1805146.AUJ27_03080"/>
<dbReference type="Proteomes" id="UP000183192">
    <property type="component" value="Unassembled WGS sequence"/>
</dbReference>
<evidence type="ECO:0000313" key="2">
    <source>
        <dbReference type="Proteomes" id="UP000183192"/>
    </source>
</evidence>
<evidence type="ECO:0008006" key="3">
    <source>
        <dbReference type="Google" id="ProtNLM"/>
    </source>
</evidence>
<dbReference type="AlphaFoldDB" id="A0A1J4T995"/>